<evidence type="ECO:0000313" key="1">
    <source>
        <dbReference type="EMBL" id="CEF98587.1"/>
    </source>
</evidence>
<dbReference type="RefSeq" id="XP_003080159.2">
    <property type="nucleotide sequence ID" value="XM_003080111.2"/>
</dbReference>
<sequence length="133" mass="14776">MSFSCCRRVASVDEDAVSTANDARDVLARACLDAVREALMRTMEMERAMRIGFLRAVRARRFNGERVVDGRTARVRVRMRDGRWTLVRCGSSAAGGGDWGEARGAFEDALERAVEAIDARHEALRRAMEVAKG</sequence>
<proteinExistence type="predicted"/>
<accession>A0A090M7C0</accession>
<name>A0A090M7C0_OSTTA</name>
<dbReference type="AlphaFoldDB" id="A0A090M7C0"/>
<reference evidence="2" key="1">
    <citation type="journal article" date="2006" name="Proc. Natl. Acad. Sci. U.S.A.">
        <title>Genome analysis of the smallest free-living eukaryote Ostreococcus tauri unveils many unique features.</title>
        <authorList>
            <person name="Derelle E."/>
            <person name="Ferraz C."/>
            <person name="Rombauts S."/>
            <person name="Rouze P."/>
            <person name="Worden A.Z."/>
            <person name="Robbens S."/>
            <person name="Partensky F."/>
            <person name="Degroeve S."/>
            <person name="Echeynie S."/>
            <person name="Cooke R."/>
            <person name="Saeys Y."/>
            <person name="Wuyts J."/>
            <person name="Jabbari K."/>
            <person name="Bowler C."/>
            <person name="Panaud O."/>
            <person name="Piegu B."/>
            <person name="Ball S.G."/>
            <person name="Ral J.-P."/>
            <person name="Bouget F.-Y."/>
            <person name="Piganeau G."/>
            <person name="De Baets B."/>
            <person name="Picard A."/>
            <person name="Delseny M."/>
            <person name="Demaille J."/>
            <person name="Van de Peer Y."/>
            <person name="Moreau H."/>
        </authorList>
    </citation>
    <scope>NUCLEOTIDE SEQUENCE [LARGE SCALE GENOMIC DNA]</scope>
    <source>
        <strain evidence="2">OTTH 0595 / CCAP 157/2 / RCC745</strain>
    </source>
</reference>
<reference evidence="1 2" key="2">
    <citation type="journal article" date="2014" name="BMC Genomics">
        <title>An improved genome of the model marine alga Ostreococcus tauri unfolds by assessing Illumina de novo assemblies.</title>
        <authorList>
            <person name="Blanc-Mathieu R."/>
            <person name="Verhelst B."/>
            <person name="Derelle E."/>
            <person name="Rombauts S."/>
            <person name="Bouget F.Y."/>
            <person name="Carre I."/>
            <person name="Chateau A."/>
            <person name="Eyre-Walker A."/>
            <person name="Grimsley N."/>
            <person name="Moreau H."/>
            <person name="Piegu B."/>
            <person name="Rivals E."/>
            <person name="Schackwitz W."/>
            <person name="Van de Peer Y."/>
            <person name="Piganeau G."/>
        </authorList>
    </citation>
    <scope>NUCLEOTIDE SEQUENCE [LARGE SCALE GENOMIC DNA]</scope>
    <source>
        <strain evidence="2">OTTH 0595 / CCAP 157/2 / RCC745</strain>
    </source>
</reference>
<keyword evidence="2" id="KW-1185">Reference proteome</keyword>
<comment type="caution">
    <text evidence="1">The sequence shown here is derived from an EMBL/GenBank/DDBJ whole genome shotgun (WGS) entry which is preliminary data.</text>
</comment>
<protein>
    <submittedName>
        <fullName evidence="1">Unnamed product</fullName>
    </submittedName>
</protein>
<dbReference type="GeneID" id="9837311"/>
<gene>
    <name evidence="1" type="ORF">OT_ostta07g00610</name>
</gene>
<dbReference type="Proteomes" id="UP000009170">
    <property type="component" value="Unassembled WGS sequence"/>
</dbReference>
<dbReference type="KEGG" id="ota:OT_ostta07g00610"/>
<dbReference type="EMBL" id="CAID01000007">
    <property type="protein sequence ID" value="CEF98587.1"/>
    <property type="molecule type" value="Genomic_DNA"/>
</dbReference>
<evidence type="ECO:0000313" key="2">
    <source>
        <dbReference type="Proteomes" id="UP000009170"/>
    </source>
</evidence>
<dbReference type="InParanoid" id="A0A090M7C0"/>
<organism evidence="1 2">
    <name type="scientific">Ostreococcus tauri</name>
    <name type="common">Marine green alga</name>
    <dbReference type="NCBI Taxonomy" id="70448"/>
    <lineage>
        <taxon>Eukaryota</taxon>
        <taxon>Viridiplantae</taxon>
        <taxon>Chlorophyta</taxon>
        <taxon>Mamiellophyceae</taxon>
        <taxon>Mamiellales</taxon>
        <taxon>Bathycoccaceae</taxon>
        <taxon>Ostreococcus</taxon>
    </lineage>
</organism>